<reference evidence="1" key="1">
    <citation type="submission" date="2021-02" db="EMBL/GenBank/DDBJ databases">
        <authorList>
            <person name="Nowell W R."/>
        </authorList>
    </citation>
    <scope>NUCLEOTIDE SEQUENCE</scope>
</reference>
<name>A0A8S2RVB1_9BILA</name>
<sequence>RMLALCYVDDDQLQLLSSDKNPFKSIRPVRGDLNAKKIVDCLLSLIQKYGEQIILLFYFPHLIETV</sequence>
<comment type="caution">
    <text evidence="1">The sequence shown here is derived from an EMBL/GenBank/DDBJ whole genome shotgun (WGS) entry which is preliminary data.</text>
</comment>
<accession>A0A8S2RVB1</accession>
<dbReference type="EMBL" id="CAJOBI010016778">
    <property type="protein sequence ID" value="CAF4191028.1"/>
    <property type="molecule type" value="Genomic_DNA"/>
</dbReference>
<gene>
    <name evidence="1" type="ORF">SMN809_LOCUS21463</name>
</gene>
<protein>
    <submittedName>
        <fullName evidence="1">Uncharacterized protein</fullName>
    </submittedName>
</protein>
<feature type="non-terminal residue" evidence="1">
    <location>
        <position position="1"/>
    </location>
</feature>
<proteinExistence type="predicted"/>
<evidence type="ECO:0000313" key="2">
    <source>
        <dbReference type="Proteomes" id="UP000676336"/>
    </source>
</evidence>
<evidence type="ECO:0000313" key="1">
    <source>
        <dbReference type="EMBL" id="CAF4191028.1"/>
    </source>
</evidence>
<organism evidence="1 2">
    <name type="scientific">Rotaria magnacalcarata</name>
    <dbReference type="NCBI Taxonomy" id="392030"/>
    <lineage>
        <taxon>Eukaryota</taxon>
        <taxon>Metazoa</taxon>
        <taxon>Spiralia</taxon>
        <taxon>Gnathifera</taxon>
        <taxon>Rotifera</taxon>
        <taxon>Eurotatoria</taxon>
        <taxon>Bdelloidea</taxon>
        <taxon>Philodinida</taxon>
        <taxon>Philodinidae</taxon>
        <taxon>Rotaria</taxon>
    </lineage>
</organism>
<dbReference type="Proteomes" id="UP000676336">
    <property type="component" value="Unassembled WGS sequence"/>
</dbReference>
<dbReference type="AlphaFoldDB" id="A0A8S2RVB1"/>